<sequence>MSKIPANRTVGRWIQGGERMMEEGKTLFNEVASGSYDASDRPFDFVTEQGETALVCESDPGLKDKTGQALFSLGYSVKEAESVRDALKKMRFHVFDVIVVNADFDEGKGARELLTALELLDVSIRRRIFVTLVGDSFRTRDSMAAFHRSVNLVVHTGDLNELGTIVKNGVQENKAFYHTYMEALRKMGRS</sequence>
<organism evidence="1 2">
    <name type="scientific">Syntrophus aciditrophicus (strain SB)</name>
    <dbReference type="NCBI Taxonomy" id="56780"/>
    <lineage>
        <taxon>Bacteria</taxon>
        <taxon>Pseudomonadati</taxon>
        <taxon>Thermodesulfobacteriota</taxon>
        <taxon>Syntrophia</taxon>
        <taxon>Syntrophales</taxon>
        <taxon>Syntrophaceae</taxon>
        <taxon>Syntrophus</taxon>
    </lineage>
</organism>
<gene>
    <name evidence="1" type="ORF">SYN_00127</name>
</gene>
<keyword evidence="2" id="KW-1185">Reference proteome</keyword>
<dbReference type="STRING" id="56780.SYN_00127"/>
<accession>Q2LRM3</accession>
<dbReference type="InParanoid" id="Q2LRM3"/>
<dbReference type="InterPro" id="IPR011006">
    <property type="entry name" value="CheY-like_superfamily"/>
</dbReference>
<proteinExistence type="predicted"/>
<dbReference type="Gene3D" id="3.40.50.2300">
    <property type="match status" value="1"/>
</dbReference>
<dbReference type="SUPFAM" id="SSF52172">
    <property type="entry name" value="CheY-like"/>
    <property type="match status" value="1"/>
</dbReference>
<dbReference type="eggNOG" id="COG0784">
    <property type="taxonomic scope" value="Bacteria"/>
</dbReference>
<dbReference type="EMBL" id="CP000252">
    <property type="protein sequence ID" value="ABC76732.1"/>
    <property type="molecule type" value="Genomic_DNA"/>
</dbReference>
<evidence type="ECO:0000313" key="2">
    <source>
        <dbReference type="Proteomes" id="UP000001933"/>
    </source>
</evidence>
<dbReference type="AlphaFoldDB" id="Q2LRM3"/>
<evidence type="ECO:0000313" key="1">
    <source>
        <dbReference type="EMBL" id="ABC76732.1"/>
    </source>
</evidence>
<dbReference type="HOGENOM" id="CLU_1427346_0_0_7"/>
<dbReference type="KEGG" id="sat:SYN_00127"/>
<reference evidence="1 2" key="1">
    <citation type="journal article" date="2007" name="Proc. Natl. Acad. Sci. U.S.A.">
        <title>The genome of Syntrophus aciditrophicus: life at the thermodynamic limit of microbial growth.</title>
        <authorList>
            <person name="McInerney M.J."/>
            <person name="Rohlin L."/>
            <person name="Mouttaki H."/>
            <person name="Kim U."/>
            <person name="Krupp R.S."/>
            <person name="Rios-Hernandez L."/>
            <person name="Sieber J."/>
            <person name="Struchtemeyer C.G."/>
            <person name="Bhattacharyya A."/>
            <person name="Campbell J.W."/>
            <person name="Gunsalus R.P."/>
        </authorList>
    </citation>
    <scope>NUCLEOTIDE SEQUENCE [LARGE SCALE GENOMIC DNA]</scope>
    <source>
        <strain evidence="1 2">SB</strain>
    </source>
</reference>
<protein>
    <submittedName>
        <fullName evidence="1">Response regulator receiver domain</fullName>
    </submittedName>
</protein>
<name>Q2LRM3_SYNAS</name>
<dbReference type="Proteomes" id="UP000001933">
    <property type="component" value="Chromosome"/>
</dbReference>